<protein>
    <submittedName>
        <fullName evidence="3">Uncharacterized protein</fullName>
    </submittedName>
</protein>
<accession>A0A8H6NYZ9</accession>
<dbReference type="AlphaFoldDB" id="A0A8H6NYZ9"/>
<feature type="region of interest" description="Disordered" evidence="1">
    <location>
        <begin position="132"/>
        <end position="166"/>
    </location>
</feature>
<proteinExistence type="predicted"/>
<feature type="signal peptide" evidence="2">
    <location>
        <begin position="1"/>
        <end position="23"/>
    </location>
</feature>
<keyword evidence="2" id="KW-0732">Signal</keyword>
<name>A0A8H6NYZ9_9PEZI</name>
<evidence type="ECO:0000313" key="4">
    <source>
        <dbReference type="Proteomes" id="UP000639643"/>
    </source>
</evidence>
<dbReference type="Proteomes" id="UP000639643">
    <property type="component" value="Unassembled WGS sequence"/>
</dbReference>
<organism evidence="3 4">
    <name type="scientific">Colletotrichum musicola</name>
    <dbReference type="NCBI Taxonomy" id="2175873"/>
    <lineage>
        <taxon>Eukaryota</taxon>
        <taxon>Fungi</taxon>
        <taxon>Dikarya</taxon>
        <taxon>Ascomycota</taxon>
        <taxon>Pezizomycotina</taxon>
        <taxon>Sordariomycetes</taxon>
        <taxon>Hypocreomycetidae</taxon>
        <taxon>Glomerellales</taxon>
        <taxon>Glomerellaceae</taxon>
        <taxon>Colletotrichum</taxon>
        <taxon>Colletotrichum orchidearum species complex</taxon>
    </lineage>
</organism>
<evidence type="ECO:0000313" key="3">
    <source>
        <dbReference type="EMBL" id="KAF6845108.1"/>
    </source>
</evidence>
<sequence length="240" mass="26683">MRAYTALTGVFFAAVFLFQDVAAAAVQPGAAEHWKRSEVERPPPNPVDKLRETTRTRYFDHMSAGILGLLVKKKKKPSRRAVQTDADVFDVAQVMSDVTAGLEKRSRRDHALIDMLKAHIISLPMQEMFQKAKNANKTEKRDAPADEQAQKAPPPPPDGVNQGDWDDCTERMASNPVYIQGSAAESNIRIVGLASVCKNILLNIEGAEGGIDKPTDCGEDCVEYTRMSQDYYEEINRIFN</sequence>
<keyword evidence="4" id="KW-1185">Reference proteome</keyword>
<dbReference type="EMBL" id="WIGM01000006">
    <property type="protein sequence ID" value="KAF6845108.1"/>
    <property type="molecule type" value="Genomic_DNA"/>
</dbReference>
<evidence type="ECO:0000256" key="2">
    <source>
        <dbReference type="SAM" id="SignalP"/>
    </source>
</evidence>
<reference evidence="3" key="1">
    <citation type="journal article" date="2020" name="Phytopathology">
        <title>Genome Sequence Resources of Colletotrichum truncatum, C. plurivorum, C. musicola, and C. sojae: Four Species Pathogenic to Soybean (Glycine max).</title>
        <authorList>
            <person name="Rogerio F."/>
            <person name="Boufleur T.R."/>
            <person name="Ciampi-Guillardi M."/>
            <person name="Sukno S.A."/>
            <person name="Thon M.R."/>
            <person name="Massola Junior N.S."/>
            <person name="Baroncelli R."/>
        </authorList>
    </citation>
    <scope>NUCLEOTIDE SEQUENCE</scope>
    <source>
        <strain evidence="3">LFN0074</strain>
    </source>
</reference>
<comment type="caution">
    <text evidence="3">The sequence shown here is derived from an EMBL/GenBank/DDBJ whole genome shotgun (WGS) entry which is preliminary data.</text>
</comment>
<feature type="chain" id="PRO_5034542216" evidence="2">
    <location>
        <begin position="24"/>
        <end position="240"/>
    </location>
</feature>
<gene>
    <name evidence="3" type="ORF">CMUS01_00497</name>
</gene>
<evidence type="ECO:0000256" key="1">
    <source>
        <dbReference type="SAM" id="MobiDB-lite"/>
    </source>
</evidence>